<sequence length="39" mass="4404">MSKAEQYAGVKHFHVRKNGDEIHSTATVIAKNIVKEIPR</sequence>
<name>M4RQD6_9BIFI</name>
<dbReference type="AlphaFoldDB" id="M4RQD6"/>
<evidence type="ECO:0000313" key="2">
    <source>
        <dbReference type="Proteomes" id="UP000011835"/>
    </source>
</evidence>
<dbReference type="PATRIC" id="fig|1254439.12.peg.475"/>
<dbReference type="HOGENOM" id="CLU_3305534_0_0_11"/>
<accession>M4RQD6</accession>
<reference evidence="1 2" key="1">
    <citation type="journal article" date="2013" name="Genome Announc.">
        <title>Complete Genome Sequence of the Probiotic Bifidobacterium thermophilum Strain RBL67.</title>
        <authorList>
            <person name="Jans C."/>
            <person name="Lacroix C."/>
            <person name="Follador R."/>
            <person name="Stevens M.J."/>
        </authorList>
    </citation>
    <scope>NUCLEOTIDE SEQUENCE [LARGE SCALE GENOMIC DNA]</scope>
    <source>
        <strain evidence="1 2">RBL67</strain>
    </source>
</reference>
<proteinExistence type="predicted"/>
<gene>
    <name evidence="1" type="ORF">D805_0475</name>
</gene>
<keyword evidence="2" id="KW-1185">Reference proteome</keyword>
<organism evidence="1 2">
    <name type="scientific">Bifidobacterium thermophilum RBL67</name>
    <dbReference type="NCBI Taxonomy" id="1254439"/>
    <lineage>
        <taxon>Bacteria</taxon>
        <taxon>Bacillati</taxon>
        <taxon>Actinomycetota</taxon>
        <taxon>Actinomycetes</taxon>
        <taxon>Bifidobacteriales</taxon>
        <taxon>Bifidobacteriaceae</taxon>
        <taxon>Bifidobacterium</taxon>
    </lineage>
</organism>
<protein>
    <submittedName>
        <fullName evidence="1">Uncharacterized protein</fullName>
    </submittedName>
</protein>
<evidence type="ECO:0000313" key="1">
    <source>
        <dbReference type="EMBL" id="AGH40742.1"/>
    </source>
</evidence>
<dbReference type="EMBL" id="CP004346">
    <property type="protein sequence ID" value="AGH40742.1"/>
    <property type="molecule type" value="Genomic_DNA"/>
</dbReference>
<dbReference type="KEGG" id="btp:D805_0475"/>
<dbReference type="Proteomes" id="UP000011835">
    <property type="component" value="Chromosome"/>
</dbReference>